<dbReference type="Proteomes" id="UP000179242">
    <property type="component" value="Unassembled WGS sequence"/>
</dbReference>
<protein>
    <recommendedName>
        <fullName evidence="1">SLH domain-containing protein</fullName>
    </recommendedName>
</protein>
<dbReference type="PANTHER" id="PTHR43308:SF5">
    <property type="entry name" value="S-LAYER PROTEIN _ PEPTIDOGLYCAN ENDO-BETA-N-ACETYLGLUCOSAMINIDASE"/>
    <property type="match status" value="1"/>
</dbReference>
<proteinExistence type="predicted"/>
<dbReference type="EMBL" id="MEUJ01000011">
    <property type="protein sequence ID" value="OGC39275.1"/>
    <property type="molecule type" value="Genomic_DNA"/>
</dbReference>
<name>A0A1F4U2S0_UNCSA</name>
<dbReference type="AlphaFoldDB" id="A0A1F4U2S0"/>
<comment type="caution">
    <text evidence="2">The sequence shown here is derived from an EMBL/GenBank/DDBJ whole genome shotgun (WGS) entry which is preliminary data.</text>
</comment>
<dbReference type="InterPro" id="IPR001119">
    <property type="entry name" value="SLH_dom"/>
</dbReference>
<dbReference type="PANTHER" id="PTHR43308">
    <property type="entry name" value="OUTER MEMBRANE PROTEIN ALPHA-RELATED"/>
    <property type="match status" value="1"/>
</dbReference>
<reference evidence="2 3" key="1">
    <citation type="journal article" date="2016" name="Nat. Commun.">
        <title>Thousands of microbial genomes shed light on interconnected biogeochemical processes in an aquifer system.</title>
        <authorList>
            <person name="Anantharaman K."/>
            <person name="Brown C.T."/>
            <person name="Hug L.A."/>
            <person name="Sharon I."/>
            <person name="Castelle C.J."/>
            <person name="Probst A.J."/>
            <person name="Thomas B.C."/>
            <person name="Singh A."/>
            <person name="Wilkins M.J."/>
            <person name="Karaoz U."/>
            <person name="Brodie E.L."/>
            <person name="Williams K.H."/>
            <person name="Hubbard S.S."/>
            <person name="Banfield J.F."/>
        </authorList>
    </citation>
    <scope>NUCLEOTIDE SEQUENCE [LARGE SCALE GENOMIC DNA]</scope>
</reference>
<organism evidence="2 3">
    <name type="scientific">candidate division WOR-1 bacterium RIFOXYC2_FULL_46_14</name>
    <dbReference type="NCBI Taxonomy" id="1802587"/>
    <lineage>
        <taxon>Bacteria</taxon>
        <taxon>Bacillati</taxon>
        <taxon>Saganbacteria</taxon>
    </lineage>
</organism>
<evidence type="ECO:0000313" key="3">
    <source>
        <dbReference type="Proteomes" id="UP000179242"/>
    </source>
</evidence>
<feature type="domain" description="SLH" evidence="1">
    <location>
        <begin position="288"/>
        <end position="351"/>
    </location>
</feature>
<dbReference type="InterPro" id="IPR051465">
    <property type="entry name" value="Cell_Envelope_Struct_Comp"/>
</dbReference>
<accession>A0A1F4U2S0</accession>
<gene>
    <name evidence="2" type="ORF">A2438_07100</name>
</gene>
<evidence type="ECO:0000313" key="2">
    <source>
        <dbReference type="EMBL" id="OGC39275.1"/>
    </source>
</evidence>
<dbReference type="PROSITE" id="PS51272">
    <property type="entry name" value="SLH"/>
    <property type="match status" value="1"/>
</dbReference>
<evidence type="ECO:0000259" key="1">
    <source>
        <dbReference type="PROSITE" id="PS51272"/>
    </source>
</evidence>
<dbReference type="Pfam" id="PF00395">
    <property type="entry name" value="SLH"/>
    <property type="match status" value="1"/>
</dbReference>
<sequence length="426" mass="46885">MEDVNYLSLGIADTFPFGSLGFGYMSAGLQSIPLTTLTHTPTGDVISDPYAYTDYTSGIYYLSYSRKFNPVFALGLNLKYFVQTFSLNSGAMAGAAGTGMEADLGLKWKPRGFLSIGCLAKNALPTSMGGKFTWQKNNREEGMPLLVNLGAYLKLFGASGFRQFNNQNVSVMAELQNYPNLSRPLLFKLGSEWWVTRGFALRLGIDQDYKATESGGTGIDSNITCGVGLKAAGFTFDYAYHQFGEIKSNTSHFFSIGYIGYDEDFRDDLRIGEKDKGGLFPILKKKPRLKQFTDINSYYWAAEPIEYFATLGIIDGYPDRTFRPDDAITRGQLNAVLARAKGLTVATKEASRSKDQVLTRGEAVIIFAKFAGLNPPTAAAAKKAGFLEYLGTADFNPGKIFTRAEAAEILSKTKKGQEKIREFLKE</sequence>
<dbReference type="Gene3D" id="2.40.160.60">
    <property type="entry name" value="Outer membrane protein transport protein (OMPP1/FadL/TodX)"/>
    <property type="match status" value="1"/>
</dbReference>